<dbReference type="PANTHER" id="PTHR48012">
    <property type="entry name" value="STERILE20-LIKE KINASE, ISOFORM B-RELATED"/>
    <property type="match status" value="1"/>
</dbReference>
<feature type="compositionally biased region" description="Low complexity" evidence="5">
    <location>
        <begin position="867"/>
        <end position="876"/>
    </location>
</feature>
<feature type="compositionally biased region" description="Acidic residues" evidence="5">
    <location>
        <begin position="316"/>
        <end position="325"/>
    </location>
</feature>
<comment type="caution">
    <text evidence="8">The sequence shown here is derived from an EMBL/GenBank/DDBJ whole genome shotgun (WGS) entry which is preliminary data.</text>
</comment>
<dbReference type="GO" id="GO:0005737">
    <property type="term" value="C:cytoplasm"/>
    <property type="evidence" value="ECO:0007669"/>
    <property type="project" value="TreeGrafter"/>
</dbReference>
<feature type="region of interest" description="Disordered" evidence="5">
    <location>
        <begin position="503"/>
        <end position="535"/>
    </location>
</feature>
<sequence length="1179" mass="128503">MSIQQYGKKFPILLRTPSPRGQVELLETVGKGNYGYVYKGKLLASNEISAVKVVFLKEDELRETLLEMEILKACNHPNITRYMGCFLKGLDLWICMEFCGGGALDSIYRGLKKPLSEDQIASILYDCVQGLDYLHTQVALIHRDIKAGNVFLTESGELKLGDFGVSAKLNSPGGRARTFIGTPYWMAPEVIMTDPESATHATASYDSKADIWSIGITAIEVAEKNPPLSDIHPMRALYLIPNSDLGLAKPKNWSTTFRDFIAVCLIKDPVKRPSAAQLLQHPFLAKAKNLPRQKIIQELCQKAKVAREKRKAGHDVEDDEEEEEKKEEVPAKVVAETIKQAKQAQQQVQQQQQSTPTPSSATPSSPFSPTFSSAVSALTDFPPFVDTIQDTDTRVLQAIAVGGVLRMEILTADVLDNQYVLLGTEKGLYFIDIFLPSEQQEPVLLIRNTRFKQVEVIQDYGVLVALSGRHDHVRQYRLSSVRKLIRYLKGHGAAQLAKTNLNDVETRSTETPGSATPSLAGSNAGIPTPGSGNTPAEVLEDDVYGKLHHGDVIEDEAQLVMKWTSDYVKIVGTRDSKSFKVQRTETSIYMGVLFRQDMTLFEWAKEPYLKFMKLKAFWLPEGPKFMQLLHDGLVVREVYLGYSMEANLVNVEDSKVVEVAVHPDFEKRAQQSGGAGSGKARWQTFEQIPFSEQKRSELKTLGRPQGTVNRKLAAVAGPGTLKAGAAGGVKVDRYFLGTYHRLTRVVDVKGVPMMGSGVGGWKDGVQWSEPPGRLVLRPVDYVISCEKNSIEVADWRSAKILQRLEIGGGVQLRVLTGRPGALCVLAERKKKGSVVYWIREPVREEQAKEGKETKQLTEGMRRVSVIDGGAPPQGAVQPPPPDTPTTAVPNRQPQQLPLADPARAPSSGTGSPGSGTAGGSHPPSVTGSEKNSPVSSPASQRSQTQRASMYPQQQQQYAGQQQGSPHQTQHIQHPQAHPQYAQHPQYANGAAYAAQQQQQQQQMDPALLQQQQAYYQQYYAQAAAQAGGAPPGALPDPRYAVDPRYAQDPRYQQYYAAYAQYYAQVAAQQQQQGGAAAGSGGGSQGGSPRHSVSVQAGGQPGQVAPGQGQQQQGWDPRYSVDPRYYYGGYAPQQGQGQGQGAYYGQPGQSGQQGGSSGSGSGSVGAGSQGPSPHGSQQNL</sequence>
<dbReference type="InterPro" id="IPR008271">
    <property type="entry name" value="Ser/Thr_kinase_AS"/>
</dbReference>
<keyword evidence="9" id="KW-1185">Reference proteome</keyword>
<evidence type="ECO:0000259" key="6">
    <source>
        <dbReference type="PROSITE" id="PS50011"/>
    </source>
</evidence>
<dbReference type="Gene3D" id="1.10.510.10">
    <property type="entry name" value="Transferase(Phosphotransferase) domain 1"/>
    <property type="match status" value="1"/>
</dbReference>
<dbReference type="GO" id="GO:0004674">
    <property type="term" value="F:protein serine/threonine kinase activity"/>
    <property type="evidence" value="ECO:0007669"/>
    <property type="project" value="UniProtKB-EC"/>
</dbReference>
<dbReference type="PROSITE" id="PS50011">
    <property type="entry name" value="PROTEIN_KINASE_DOM"/>
    <property type="match status" value="1"/>
</dbReference>
<feature type="compositionally biased region" description="Low complexity" evidence="5">
    <location>
        <begin position="1124"/>
        <end position="1134"/>
    </location>
</feature>
<feature type="domain" description="Protein kinase" evidence="6">
    <location>
        <begin position="23"/>
        <end position="284"/>
    </location>
</feature>
<dbReference type="AlphaFoldDB" id="A0AAD5X3C1"/>
<feature type="compositionally biased region" description="Gly residues" evidence="5">
    <location>
        <begin position="1075"/>
        <end position="1085"/>
    </location>
</feature>
<evidence type="ECO:0000259" key="7">
    <source>
        <dbReference type="PROSITE" id="PS50219"/>
    </source>
</evidence>
<evidence type="ECO:0000256" key="1">
    <source>
        <dbReference type="ARBA" id="ARBA00012513"/>
    </source>
</evidence>
<feature type="region of interest" description="Disordered" evidence="5">
    <location>
        <begin position="1069"/>
        <end position="1179"/>
    </location>
</feature>
<dbReference type="PROSITE" id="PS00108">
    <property type="entry name" value="PROTEIN_KINASE_ST"/>
    <property type="match status" value="1"/>
</dbReference>
<dbReference type="GO" id="GO:0035556">
    <property type="term" value="P:intracellular signal transduction"/>
    <property type="evidence" value="ECO:0007669"/>
    <property type="project" value="TreeGrafter"/>
</dbReference>
<evidence type="ECO:0000256" key="5">
    <source>
        <dbReference type="SAM" id="MobiDB-lite"/>
    </source>
</evidence>
<evidence type="ECO:0000313" key="8">
    <source>
        <dbReference type="EMBL" id="KAJ3048852.1"/>
    </source>
</evidence>
<keyword evidence="2 4" id="KW-0547">Nucleotide-binding</keyword>
<feature type="compositionally biased region" description="Gly residues" evidence="5">
    <location>
        <begin position="1150"/>
        <end position="1167"/>
    </location>
</feature>
<feature type="region of interest" description="Disordered" evidence="5">
    <location>
        <begin position="1025"/>
        <end position="1045"/>
    </location>
</feature>
<feature type="region of interest" description="Disordered" evidence="5">
    <location>
        <begin position="865"/>
        <end position="1005"/>
    </location>
</feature>
<dbReference type="SMART" id="SM00220">
    <property type="entry name" value="S_TKc"/>
    <property type="match status" value="1"/>
</dbReference>
<dbReference type="PANTHER" id="PTHR48012:SF18">
    <property type="entry name" value="HAPPYHOUR, ISOFORM A"/>
    <property type="match status" value="1"/>
</dbReference>
<dbReference type="SUPFAM" id="SSF56112">
    <property type="entry name" value="Protein kinase-like (PK-like)"/>
    <property type="match status" value="1"/>
</dbReference>
<evidence type="ECO:0000313" key="9">
    <source>
        <dbReference type="Proteomes" id="UP001212841"/>
    </source>
</evidence>
<proteinExistence type="predicted"/>
<protein>
    <recommendedName>
        <fullName evidence="1">non-specific serine/threonine protein kinase</fullName>
        <ecNumber evidence="1">2.7.11.1</ecNumber>
    </recommendedName>
</protein>
<name>A0AAD5X3C1_9FUNG</name>
<dbReference type="InterPro" id="IPR011009">
    <property type="entry name" value="Kinase-like_dom_sf"/>
</dbReference>
<dbReference type="Proteomes" id="UP001212841">
    <property type="component" value="Unassembled WGS sequence"/>
</dbReference>
<evidence type="ECO:0000256" key="4">
    <source>
        <dbReference type="PROSITE-ProRule" id="PRU10141"/>
    </source>
</evidence>
<organism evidence="8 9">
    <name type="scientific">Rhizophlyctis rosea</name>
    <dbReference type="NCBI Taxonomy" id="64517"/>
    <lineage>
        <taxon>Eukaryota</taxon>
        <taxon>Fungi</taxon>
        <taxon>Fungi incertae sedis</taxon>
        <taxon>Chytridiomycota</taxon>
        <taxon>Chytridiomycota incertae sedis</taxon>
        <taxon>Chytridiomycetes</taxon>
        <taxon>Rhizophlyctidales</taxon>
        <taxon>Rhizophlyctidaceae</taxon>
        <taxon>Rhizophlyctis</taxon>
    </lineage>
</organism>
<dbReference type="Pfam" id="PF00069">
    <property type="entry name" value="Pkinase"/>
    <property type="match status" value="1"/>
</dbReference>
<dbReference type="PROSITE" id="PS00107">
    <property type="entry name" value="PROTEIN_KINASE_ATP"/>
    <property type="match status" value="1"/>
</dbReference>
<feature type="compositionally biased region" description="Low complexity" evidence="5">
    <location>
        <begin position="945"/>
        <end position="1005"/>
    </location>
</feature>
<feature type="region of interest" description="Disordered" evidence="5">
    <location>
        <begin position="343"/>
        <end position="369"/>
    </location>
</feature>
<reference evidence="8" key="1">
    <citation type="submission" date="2020-05" db="EMBL/GenBank/DDBJ databases">
        <title>Phylogenomic resolution of chytrid fungi.</title>
        <authorList>
            <person name="Stajich J.E."/>
            <person name="Amses K."/>
            <person name="Simmons R."/>
            <person name="Seto K."/>
            <person name="Myers J."/>
            <person name="Bonds A."/>
            <person name="Quandt C.A."/>
            <person name="Barry K."/>
            <person name="Liu P."/>
            <person name="Grigoriev I."/>
            <person name="Longcore J.E."/>
            <person name="James T.Y."/>
        </authorList>
    </citation>
    <scope>NUCLEOTIDE SEQUENCE</scope>
    <source>
        <strain evidence="8">JEL0318</strain>
    </source>
</reference>
<feature type="compositionally biased region" description="Polar residues" evidence="5">
    <location>
        <begin position="925"/>
        <end position="944"/>
    </location>
</feature>
<feature type="compositionally biased region" description="Low complexity" evidence="5">
    <location>
        <begin position="1094"/>
        <end position="1113"/>
    </location>
</feature>
<evidence type="ECO:0000256" key="3">
    <source>
        <dbReference type="ARBA" id="ARBA00022840"/>
    </source>
</evidence>
<feature type="binding site" evidence="4">
    <location>
        <position position="52"/>
    </location>
    <ligand>
        <name>ATP</name>
        <dbReference type="ChEBI" id="CHEBI:30616"/>
    </ligand>
</feature>
<dbReference type="EMBL" id="JADGJD010000728">
    <property type="protein sequence ID" value="KAJ3048852.1"/>
    <property type="molecule type" value="Genomic_DNA"/>
</dbReference>
<keyword evidence="3 4" id="KW-0067">ATP-binding</keyword>
<dbReference type="Pfam" id="PF00780">
    <property type="entry name" value="CNH"/>
    <property type="match status" value="1"/>
</dbReference>
<dbReference type="PROSITE" id="PS50219">
    <property type="entry name" value="CNH"/>
    <property type="match status" value="1"/>
</dbReference>
<dbReference type="InterPro" id="IPR050629">
    <property type="entry name" value="STE20/SPS1-PAK"/>
</dbReference>
<feature type="compositionally biased region" description="Polar residues" evidence="5">
    <location>
        <begin position="503"/>
        <end position="521"/>
    </location>
</feature>
<feature type="region of interest" description="Disordered" evidence="5">
    <location>
        <begin position="307"/>
        <end position="331"/>
    </location>
</feature>
<gene>
    <name evidence="8" type="ORF">HK097_010141</name>
</gene>
<evidence type="ECO:0000256" key="2">
    <source>
        <dbReference type="ARBA" id="ARBA00022741"/>
    </source>
</evidence>
<dbReference type="EC" id="2.7.11.1" evidence="1"/>
<dbReference type="InterPro" id="IPR001180">
    <property type="entry name" value="CNH_dom"/>
</dbReference>
<feature type="domain" description="CNH" evidence="7">
    <location>
        <begin position="406"/>
        <end position="819"/>
    </location>
</feature>
<accession>A0AAD5X3C1</accession>
<dbReference type="InterPro" id="IPR000719">
    <property type="entry name" value="Prot_kinase_dom"/>
</dbReference>
<dbReference type="GO" id="GO:0005524">
    <property type="term" value="F:ATP binding"/>
    <property type="evidence" value="ECO:0007669"/>
    <property type="project" value="UniProtKB-UniRule"/>
</dbReference>
<dbReference type="InterPro" id="IPR017441">
    <property type="entry name" value="Protein_kinase_ATP_BS"/>
</dbReference>